<evidence type="ECO:0000313" key="2">
    <source>
        <dbReference type="EMBL" id="DAE22026.1"/>
    </source>
</evidence>
<reference evidence="2" key="1">
    <citation type="journal article" date="2021" name="Proc. Natl. Acad. Sci. U.S.A.">
        <title>A Catalog of Tens of Thousands of Viruses from Human Metagenomes Reveals Hidden Associations with Chronic Diseases.</title>
        <authorList>
            <person name="Tisza M.J."/>
            <person name="Buck C.B."/>
        </authorList>
    </citation>
    <scope>NUCLEOTIDE SEQUENCE</scope>
    <source>
        <strain evidence="2">CtRnx2</strain>
    </source>
</reference>
<organism evidence="2">
    <name type="scientific">Podoviridae sp. ctRnx2</name>
    <dbReference type="NCBI Taxonomy" id="2826555"/>
    <lineage>
        <taxon>Viruses</taxon>
        <taxon>Duplodnaviria</taxon>
        <taxon>Heunggongvirae</taxon>
        <taxon>Uroviricota</taxon>
        <taxon>Caudoviricetes</taxon>
    </lineage>
</organism>
<evidence type="ECO:0000259" key="1">
    <source>
        <dbReference type="Pfam" id="PF18909"/>
    </source>
</evidence>
<name>A0A8S5QSU2_9CAUD</name>
<dbReference type="InterPro" id="IPR044038">
    <property type="entry name" value="dATP/dGTP_diPOhydrolase_N"/>
</dbReference>
<dbReference type="Pfam" id="PF18909">
    <property type="entry name" value="dGTP_diPhyd_N"/>
    <property type="match status" value="1"/>
</dbReference>
<sequence>MSDTTEVRFHYAGEVRLDFPELDLAVILKGRLKAELGLRLPVRAYMLKGDVQQLLHGKFQTNAALGHAYGDAIQSTTPCSPKFGAQAVEPLEIKEVRTLSKEGKQPPDDWLFGWVLYTSEASDVYIELSGHGKLKITGAIPGELAQLPKYAHVHPNVLKYLDIGHSGDHPTDKLGEVIRFSYIRHAPVGYLGEIAGKLVDASLLGGLTKISRLRDPKEAHAASSSKGYKQDAGKLDYNLLMRDLAPQVEQIVKVLHWGHHTKGYPRNGFRSLPDAEGRFMAATQRHLAAMARDALTKDEESGLPHAIHVIANQLMMLAALEDKQ</sequence>
<accession>A0A8S5QSU2</accession>
<protein>
    <recommendedName>
        <fullName evidence="1">dATP/dGTP diphosphohydrolase N-terminal domain-containing protein</fullName>
    </recommendedName>
</protein>
<dbReference type="EMBL" id="BK015724">
    <property type="protein sequence ID" value="DAE22026.1"/>
    <property type="molecule type" value="Genomic_DNA"/>
</dbReference>
<proteinExistence type="predicted"/>
<feature type="domain" description="dATP/dGTP diphosphohydrolase N-terminal" evidence="1">
    <location>
        <begin position="225"/>
        <end position="320"/>
    </location>
</feature>